<dbReference type="InterPro" id="IPR002686">
    <property type="entry name" value="Transposase_17"/>
</dbReference>
<dbReference type="EMBL" id="BSOA01000015">
    <property type="protein sequence ID" value="GLQ88372.1"/>
    <property type="molecule type" value="Genomic_DNA"/>
</dbReference>
<feature type="domain" description="Transposase IS200-like" evidence="1">
    <location>
        <begin position="1"/>
        <end position="66"/>
    </location>
</feature>
<evidence type="ECO:0000259" key="1">
    <source>
        <dbReference type="Pfam" id="PF01797"/>
    </source>
</evidence>
<evidence type="ECO:0000313" key="3">
    <source>
        <dbReference type="Proteomes" id="UP001156627"/>
    </source>
</evidence>
<dbReference type="PANTHER" id="PTHR34322">
    <property type="entry name" value="TRANSPOSASE, Y1_TNP DOMAIN-CONTAINING"/>
    <property type="match status" value="1"/>
</dbReference>
<name>A0ABQ5X9R5_9GAMM</name>
<dbReference type="Gene3D" id="3.30.70.1290">
    <property type="entry name" value="Transposase IS200-like"/>
    <property type="match status" value="1"/>
</dbReference>
<protein>
    <recommendedName>
        <fullName evidence="1">Transposase IS200-like domain-containing protein</fullName>
    </recommendedName>
</protein>
<dbReference type="InterPro" id="IPR036515">
    <property type="entry name" value="Transposase_17_sf"/>
</dbReference>
<dbReference type="PANTHER" id="PTHR34322:SF2">
    <property type="entry name" value="TRANSPOSASE IS200-LIKE DOMAIN-CONTAINING PROTEIN"/>
    <property type="match status" value="1"/>
</dbReference>
<organism evidence="2 3">
    <name type="scientific">Dyella flagellata</name>
    <dbReference type="NCBI Taxonomy" id="1867833"/>
    <lineage>
        <taxon>Bacteria</taxon>
        <taxon>Pseudomonadati</taxon>
        <taxon>Pseudomonadota</taxon>
        <taxon>Gammaproteobacteria</taxon>
        <taxon>Lysobacterales</taxon>
        <taxon>Rhodanobacteraceae</taxon>
        <taxon>Dyella</taxon>
    </lineage>
</organism>
<keyword evidence="3" id="KW-1185">Reference proteome</keyword>
<accession>A0ABQ5X9R5</accession>
<dbReference type="SUPFAM" id="SSF143422">
    <property type="entry name" value="Transposase IS200-like"/>
    <property type="match status" value="1"/>
</dbReference>
<dbReference type="Proteomes" id="UP001156627">
    <property type="component" value="Unassembled WGS sequence"/>
</dbReference>
<reference evidence="3" key="1">
    <citation type="journal article" date="2019" name="Int. J. Syst. Evol. Microbiol.">
        <title>The Global Catalogue of Microorganisms (GCM) 10K type strain sequencing project: providing services to taxonomists for standard genome sequencing and annotation.</title>
        <authorList>
            <consortium name="The Broad Institute Genomics Platform"/>
            <consortium name="The Broad Institute Genome Sequencing Center for Infectious Disease"/>
            <person name="Wu L."/>
            <person name="Ma J."/>
        </authorList>
    </citation>
    <scope>NUCLEOTIDE SEQUENCE [LARGE SCALE GENOMIC DNA]</scope>
    <source>
        <strain evidence="3">NBRC 111981</strain>
    </source>
</reference>
<comment type="caution">
    <text evidence="2">The sequence shown here is derived from an EMBL/GenBank/DDBJ whole genome shotgun (WGS) entry which is preliminary data.</text>
</comment>
<evidence type="ECO:0000313" key="2">
    <source>
        <dbReference type="EMBL" id="GLQ88372.1"/>
    </source>
</evidence>
<gene>
    <name evidence="2" type="ORF">GCM10007898_19410</name>
</gene>
<dbReference type="Pfam" id="PF01797">
    <property type="entry name" value="Y1_Tnp"/>
    <property type="match status" value="1"/>
</dbReference>
<sequence>MSNHVHLLITANIKGAIEASMRSLAHRYVTYFNHTYRRNDPLWEEGYKSCFVDIQSYLLTCYRYIELKPVRATLVADPEQYIWTSYHANALGALDSLIRPHQEYLALGSTPEERQASYRELFRQVIGDQRLKEIREHIELQRTLGTRQFREAVEAELERAARMRLQRRPRRRYSTPYDYW</sequence>
<proteinExistence type="predicted"/>